<dbReference type="InterPro" id="IPR002758">
    <property type="entry name" value="Cation_antiport_E"/>
</dbReference>
<accession>A0A516G6D3</accession>
<feature type="transmembrane region" description="Helical" evidence="7">
    <location>
        <begin position="7"/>
        <end position="23"/>
    </location>
</feature>
<name>A0A516G6D3_9MICO</name>
<proteinExistence type="inferred from homology"/>
<keyword evidence="3" id="KW-1003">Cell membrane</keyword>
<dbReference type="EMBL" id="CP041616">
    <property type="protein sequence ID" value="QDO87091.1"/>
    <property type="molecule type" value="Genomic_DNA"/>
</dbReference>
<keyword evidence="9" id="KW-1185">Reference proteome</keyword>
<keyword evidence="5 7" id="KW-1133">Transmembrane helix</keyword>
<organism evidence="8 9">
    <name type="scientific">Ornithinimicrobium ciconiae</name>
    <dbReference type="NCBI Taxonomy" id="2594265"/>
    <lineage>
        <taxon>Bacteria</taxon>
        <taxon>Bacillati</taxon>
        <taxon>Actinomycetota</taxon>
        <taxon>Actinomycetes</taxon>
        <taxon>Micrococcales</taxon>
        <taxon>Ornithinimicrobiaceae</taxon>
        <taxon>Ornithinimicrobium</taxon>
    </lineage>
</organism>
<feature type="transmembrane region" description="Helical" evidence="7">
    <location>
        <begin position="29"/>
        <end position="48"/>
    </location>
</feature>
<dbReference type="Proteomes" id="UP000315395">
    <property type="component" value="Chromosome"/>
</dbReference>
<evidence type="ECO:0000256" key="7">
    <source>
        <dbReference type="SAM" id="Phobius"/>
    </source>
</evidence>
<comment type="subcellular location">
    <subcellularLocation>
        <location evidence="1">Cell membrane</location>
        <topology evidence="1">Multi-pass membrane protein</topology>
    </subcellularLocation>
</comment>
<keyword evidence="4 7" id="KW-0812">Transmembrane</keyword>
<evidence type="ECO:0000256" key="3">
    <source>
        <dbReference type="ARBA" id="ARBA00022475"/>
    </source>
</evidence>
<protein>
    <submittedName>
        <fullName evidence="8">Na+/H+ antiporter subunit E</fullName>
    </submittedName>
</protein>
<evidence type="ECO:0000313" key="9">
    <source>
        <dbReference type="Proteomes" id="UP000315395"/>
    </source>
</evidence>
<dbReference type="GO" id="GO:0005886">
    <property type="term" value="C:plasma membrane"/>
    <property type="evidence" value="ECO:0007669"/>
    <property type="project" value="UniProtKB-SubCell"/>
</dbReference>
<evidence type="ECO:0000256" key="1">
    <source>
        <dbReference type="ARBA" id="ARBA00004651"/>
    </source>
</evidence>
<dbReference type="PANTHER" id="PTHR34584">
    <property type="entry name" value="NA(+)/H(+) ANTIPORTER SUBUNIT E1"/>
    <property type="match status" value="1"/>
</dbReference>
<evidence type="ECO:0000256" key="2">
    <source>
        <dbReference type="ARBA" id="ARBA00006228"/>
    </source>
</evidence>
<dbReference type="RefSeq" id="WP_143781750.1">
    <property type="nucleotide sequence ID" value="NZ_CP041616.1"/>
</dbReference>
<dbReference type="NCBIfam" id="NF006521">
    <property type="entry name" value="PRK08965.1-5"/>
    <property type="match status" value="1"/>
</dbReference>
<dbReference type="AlphaFoldDB" id="A0A516G6D3"/>
<comment type="similarity">
    <text evidence="2">Belongs to the CPA3 antiporters (TC 2.A.63) subunit E family.</text>
</comment>
<dbReference type="OrthoDB" id="3556991at2"/>
<sequence>MKRQLHGIHWMSTLLLTVVWVTLMGEVTLGNVVAGLLVGLFVQLVFPLPSVTVGLRFRPIAFLILTVRFLWDMTAASVQVAWLAVRPGPTVGGVVVDLRLRSDNDLFQTMTAEMVALVPGTVVIDLDSERRILTLHLLDVTTRQQAEVIRHRVLAQEARVLRALDPDPESVLNPRRRREVTD</sequence>
<gene>
    <name evidence="8" type="ORF">FNH13_01105</name>
</gene>
<reference evidence="8 9" key="1">
    <citation type="submission" date="2019-07" db="EMBL/GenBank/DDBJ databases">
        <title>complete genome sequencing of Ornithinimicrobium sp. H23M54.</title>
        <authorList>
            <person name="Bae J.-W."/>
            <person name="Lee S.-Y."/>
        </authorList>
    </citation>
    <scope>NUCLEOTIDE SEQUENCE [LARGE SCALE GENOMIC DNA]</scope>
    <source>
        <strain evidence="8 9">H23M54</strain>
    </source>
</reference>
<keyword evidence="6 7" id="KW-0472">Membrane</keyword>
<dbReference type="GO" id="GO:0008324">
    <property type="term" value="F:monoatomic cation transmembrane transporter activity"/>
    <property type="evidence" value="ECO:0007669"/>
    <property type="project" value="InterPro"/>
</dbReference>
<dbReference type="Pfam" id="PF01899">
    <property type="entry name" value="MNHE"/>
    <property type="match status" value="1"/>
</dbReference>
<evidence type="ECO:0000256" key="4">
    <source>
        <dbReference type="ARBA" id="ARBA00022692"/>
    </source>
</evidence>
<evidence type="ECO:0000313" key="8">
    <source>
        <dbReference type="EMBL" id="QDO87091.1"/>
    </source>
</evidence>
<dbReference type="KEGG" id="orz:FNH13_01105"/>
<dbReference type="PANTHER" id="PTHR34584:SF1">
    <property type="entry name" value="NA(+)_H(+) ANTIPORTER SUBUNIT E1"/>
    <property type="match status" value="1"/>
</dbReference>
<evidence type="ECO:0000256" key="5">
    <source>
        <dbReference type="ARBA" id="ARBA00022989"/>
    </source>
</evidence>
<evidence type="ECO:0000256" key="6">
    <source>
        <dbReference type="ARBA" id="ARBA00023136"/>
    </source>
</evidence>